<comment type="caution">
    <text evidence="2">The sequence shown here is derived from an EMBL/GenBank/DDBJ whole genome shotgun (WGS) entry which is preliminary data.</text>
</comment>
<proteinExistence type="predicted"/>
<keyword evidence="1" id="KW-1133">Transmembrane helix</keyword>
<protein>
    <submittedName>
        <fullName evidence="2">Uncharacterized protein</fullName>
    </submittedName>
</protein>
<dbReference type="Proteomes" id="UP001149142">
    <property type="component" value="Unassembled WGS sequence"/>
</dbReference>
<feature type="transmembrane region" description="Helical" evidence="1">
    <location>
        <begin position="5"/>
        <end position="20"/>
    </location>
</feature>
<evidence type="ECO:0000313" key="2">
    <source>
        <dbReference type="EMBL" id="MDA0176443.1"/>
    </source>
</evidence>
<accession>A0ABT4RXT4</accession>
<feature type="transmembrane region" description="Helical" evidence="1">
    <location>
        <begin position="26"/>
        <end position="43"/>
    </location>
</feature>
<dbReference type="EMBL" id="JAPFGC010000002">
    <property type="protein sequence ID" value="MDA0176443.1"/>
    <property type="molecule type" value="Genomic_DNA"/>
</dbReference>
<dbReference type="RefSeq" id="WP_106688529.1">
    <property type="nucleotide sequence ID" value="NZ_CAXQEU010000159.1"/>
</dbReference>
<keyword evidence="1" id="KW-0812">Transmembrane</keyword>
<sequence>MNKNYLFILFGAIVAIYANANKDQNIVLLVLGIAILMFGIFNLQKTIPSKKNKSSFIKSEPVDEEE</sequence>
<evidence type="ECO:0000313" key="3">
    <source>
        <dbReference type="Proteomes" id="UP001149142"/>
    </source>
</evidence>
<organism evidence="2 3">
    <name type="scientific">Mesoflavibacter profundi</name>
    <dbReference type="NCBI Taxonomy" id="2708110"/>
    <lineage>
        <taxon>Bacteria</taxon>
        <taxon>Pseudomonadati</taxon>
        <taxon>Bacteroidota</taxon>
        <taxon>Flavobacteriia</taxon>
        <taxon>Flavobacteriales</taxon>
        <taxon>Flavobacteriaceae</taxon>
        <taxon>Mesoflavibacter</taxon>
    </lineage>
</organism>
<evidence type="ECO:0000256" key="1">
    <source>
        <dbReference type="SAM" id="Phobius"/>
    </source>
</evidence>
<keyword evidence="1" id="KW-0472">Membrane</keyword>
<reference evidence="2" key="1">
    <citation type="submission" date="2022-11" db="EMBL/GenBank/DDBJ databases">
        <title>Refractory cell wall polysaccharides provide important carbon source for microbial heterotrophs in the hadal ocean.</title>
        <authorList>
            <person name="Zhu X."/>
        </authorList>
    </citation>
    <scope>NUCLEOTIDE SEQUENCE</scope>
    <source>
        <strain evidence="2">MTRN7</strain>
    </source>
</reference>
<keyword evidence="3" id="KW-1185">Reference proteome</keyword>
<name>A0ABT4RXT4_9FLAO</name>
<gene>
    <name evidence="2" type="ORF">OOZ35_02935</name>
</gene>